<reference evidence="2" key="1">
    <citation type="submission" date="2017-02" db="EMBL/GenBank/DDBJ databases">
        <authorList>
            <person name="Varghese N."/>
            <person name="Submissions S."/>
        </authorList>
    </citation>
    <scope>NUCLEOTIDE SEQUENCE [LARGE SCALE GENOMIC DNA]</scope>
    <source>
        <strain evidence="2">DSM 3072</strain>
    </source>
</reference>
<organism evidence="1 2">
    <name type="scientific">Succinivibrio dextrinosolvens DSM 3072</name>
    <dbReference type="NCBI Taxonomy" id="1123324"/>
    <lineage>
        <taxon>Bacteria</taxon>
        <taxon>Pseudomonadati</taxon>
        <taxon>Pseudomonadota</taxon>
        <taxon>Gammaproteobacteria</taxon>
        <taxon>Aeromonadales</taxon>
        <taxon>Succinivibrionaceae</taxon>
        <taxon>Succinivibrio</taxon>
    </lineage>
</organism>
<evidence type="ECO:0000313" key="1">
    <source>
        <dbReference type="EMBL" id="SKA62857.1"/>
    </source>
</evidence>
<dbReference type="RefSeq" id="WP_078928798.1">
    <property type="nucleotide sequence ID" value="NZ_FUXX01000020.1"/>
</dbReference>
<keyword evidence="2" id="KW-1185">Reference proteome</keyword>
<dbReference type="EMBL" id="FUXX01000020">
    <property type="protein sequence ID" value="SKA62857.1"/>
    <property type="molecule type" value="Genomic_DNA"/>
</dbReference>
<evidence type="ECO:0000313" key="2">
    <source>
        <dbReference type="Proteomes" id="UP000242432"/>
    </source>
</evidence>
<sequence length="197" mass="22706">MLKNRRKPADDSAYNPYECAAQLKDLLVESNLSPIMTMVVYEFLSDVIEHKVPRDASIYEYIQKCFEEKLRFVILDTNSEAEIRNKAKAYLILLLEIISHSRFVEGIDIDLYRVKMDGAETSVKVRFDAKNFKVDKRGYEFIENVNQIKEKNQSGSQLISSLSKCTTDAVDYILERYKSHADKFDDGDVIVIDSIQA</sequence>
<accession>A0A1T4VD52</accession>
<name>A0A1T4VD52_9GAMM</name>
<dbReference type="Proteomes" id="UP000242432">
    <property type="component" value="Unassembled WGS sequence"/>
</dbReference>
<dbReference type="AlphaFoldDB" id="A0A1T4VD52"/>
<dbReference type="STRING" id="83771.SAMN02910357_01049"/>
<proteinExistence type="predicted"/>
<gene>
    <name evidence="1" type="ORF">SAMN02745213_01318</name>
</gene>
<protein>
    <submittedName>
        <fullName evidence="1">Uncharacterized protein</fullName>
    </submittedName>
</protein>